<proteinExistence type="predicted"/>
<comment type="caution">
    <text evidence="1">The sequence shown here is derived from an EMBL/GenBank/DDBJ whole genome shotgun (WGS) entry which is preliminary data.</text>
</comment>
<sequence>MQDINDACKFYGINRLIRLAVEVLDHFQNMSAAESFQRLDGRMFAAALSIIERLAENTPDDAGQIAQIVER</sequence>
<organism evidence="1 2">
    <name type="scientific">Xaviernesmea oryzae</name>
    <dbReference type="NCBI Taxonomy" id="464029"/>
    <lineage>
        <taxon>Bacteria</taxon>
        <taxon>Pseudomonadati</taxon>
        <taxon>Pseudomonadota</taxon>
        <taxon>Alphaproteobacteria</taxon>
        <taxon>Hyphomicrobiales</taxon>
        <taxon>Rhizobiaceae</taxon>
        <taxon>Rhizobium/Agrobacterium group</taxon>
        <taxon>Xaviernesmea</taxon>
    </lineage>
</organism>
<name>A0A1Q9AZ42_9HYPH</name>
<reference evidence="1 2" key="1">
    <citation type="submission" date="2016-09" db="EMBL/GenBank/DDBJ databases">
        <title>Rhizobium sp. nov., a novel species isolated from the rice rhizosphere.</title>
        <authorList>
            <person name="Zhao J."/>
            <person name="Zhang X."/>
        </authorList>
    </citation>
    <scope>NUCLEOTIDE SEQUENCE [LARGE SCALE GENOMIC DNA]</scope>
    <source>
        <strain evidence="1 2">1.7048</strain>
    </source>
</reference>
<dbReference type="AlphaFoldDB" id="A0A1Q9AZ42"/>
<dbReference type="Proteomes" id="UP000186364">
    <property type="component" value="Unassembled WGS sequence"/>
</dbReference>
<accession>A0A1Q9AZ42</accession>
<dbReference type="EMBL" id="MKIP01000034">
    <property type="protein sequence ID" value="OLP60949.1"/>
    <property type="molecule type" value="Genomic_DNA"/>
</dbReference>
<keyword evidence="2" id="KW-1185">Reference proteome</keyword>
<protein>
    <submittedName>
        <fullName evidence="1">Uncharacterized protein</fullName>
    </submittedName>
</protein>
<gene>
    <name evidence="1" type="ORF">BJF93_02435</name>
</gene>
<evidence type="ECO:0000313" key="2">
    <source>
        <dbReference type="Proteomes" id="UP000186364"/>
    </source>
</evidence>
<evidence type="ECO:0000313" key="1">
    <source>
        <dbReference type="EMBL" id="OLP60949.1"/>
    </source>
</evidence>